<feature type="transmembrane region" description="Helical" evidence="1">
    <location>
        <begin position="72"/>
        <end position="92"/>
    </location>
</feature>
<evidence type="ECO:0000313" key="3">
    <source>
        <dbReference type="Proteomes" id="UP001367771"/>
    </source>
</evidence>
<evidence type="ECO:0000313" key="2">
    <source>
        <dbReference type="EMBL" id="MEI5688950.1"/>
    </source>
</evidence>
<reference evidence="2 3" key="1">
    <citation type="journal article" date="2013" name="Int. J. Syst. Evol. Microbiol.">
        <title>Sphingomonas kyungheensis sp. nov., a bacterium with ginsenoside-converting activity isolated from soil of a ginseng field.</title>
        <authorList>
            <person name="Son H.M."/>
            <person name="Yang J.E."/>
            <person name="Park Y."/>
            <person name="Han C.K."/>
            <person name="Kim S.G."/>
            <person name="Kook M."/>
            <person name="Yi T.H."/>
        </authorList>
    </citation>
    <scope>NUCLEOTIDE SEQUENCE [LARGE SCALE GENOMIC DNA]</scope>
    <source>
        <strain evidence="2 3">LMG 26582</strain>
    </source>
</reference>
<organism evidence="2 3">
    <name type="scientific">Sphingomonas kyungheensis</name>
    <dbReference type="NCBI Taxonomy" id="1069987"/>
    <lineage>
        <taxon>Bacteria</taxon>
        <taxon>Pseudomonadati</taxon>
        <taxon>Pseudomonadota</taxon>
        <taxon>Alphaproteobacteria</taxon>
        <taxon>Sphingomonadales</taxon>
        <taxon>Sphingomonadaceae</taxon>
        <taxon>Sphingomonas</taxon>
    </lineage>
</organism>
<name>A0ABU8H7B2_9SPHN</name>
<proteinExistence type="predicted"/>
<sequence>MDGAPHLQALEPAPPRRELRDRIDRLTVSADAKALLDELLDIVIHVGGKIIAAGRQIVAFIFDLVRRFPNTSFGVIVALVISSLVASIPLLGLVLGPLLAPFLLAFGLAAGAITDLKDAPLRARVSDLERHFSAATCDA</sequence>
<dbReference type="EMBL" id="JBBBDM010000016">
    <property type="protein sequence ID" value="MEI5688950.1"/>
    <property type="molecule type" value="Genomic_DNA"/>
</dbReference>
<comment type="caution">
    <text evidence="2">The sequence shown here is derived from an EMBL/GenBank/DDBJ whole genome shotgun (WGS) entry which is preliminary data.</text>
</comment>
<accession>A0ABU8H7B2</accession>
<gene>
    <name evidence="2" type="ORF">V8201_17800</name>
</gene>
<keyword evidence="1" id="KW-1133">Transmembrane helix</keyword>
<dbReference type="Proteomes" id="UP001367771">
    <property type="component" value="Unassembled WGS sequence"/>
</dbReference>
<keyword evidence="1" id="KW-0812">Transmembrane</keyword>
<keyword evidence="1" id="KW-0472">Membrane</keyword>
<protein>
    <submittedName>
        <fullName evidence="2">Uncharacterized protein</fullName>
    </submittedName>
</protein>
<evidence type="ECO:0000256" key="1">
    <source>
        <dbReference type="SAM" id="Phobius"/>
    </source>
</evidence>
<dbReference type="RefSeq" id="WP_336546125.1">
    <property type="nucleotide sequence ID" value="NZ_JBBBDM010000016.1"/>
</dbReference>
<keyword evidence="3" id="KW-1185">Reference proteome</keyword>